<dbReference type="AlphaFoldDB" id="K0T9E8"/>
<keyword evidence="3" id="KW-1185">Reference proteome</keyword>
<evidence type="ECO:0000256" key="1">
    <source>
        <dbReference type="SAM" id="MobiDB-lite"/>
    </source>
</evidence>
<dbReference type="EMBL" id="AGNL01002973">
    <property type="protein sequence ID" value="EJK75363.1"/>
    <property type="molecule type" value="Genomic_DNA"/>
</dbReference>
<evidence type="ECO:0000313" key="2">
    <source>
        <dbReference type="EMBL" id="EJK75363.1"/>
    </source>
</evidence>
<proteinExistence type="predicted"/>
<sequence length="469" mass="52157">PRPGPAGPVRSKLMLVDCGGAKRRGSLSKLFSRRNSRESIVSPIVGDKTRAGESSSESSGSPVDAVLENGDLAFQLSAFLVSSSEGEDLSSLCCVSKGWTRTFALARSQLRWDSLHLRIKADEKQGDLLVYHSLSYALERDGRIALLTLCSSNLVDACDKAKMEYLRKQLDDSQRDESRRRYDNPDYFYEAHKELPTSASFVLPRPPTCLKEDVRIRNKIQYDKAPRLVNRYETSLVSDIVGMRNTAMAGGSRSEEGSWDLGYAHKPALPHDHEGQTDLGSPMDEVLPPSWAMTMSGSISEKALLPPKFGPRPHRWITLSCTTPLSLLALRSCFVFSDFCAPPNKKIWTNICRLHLEVCQKGTVNCSETPVSTCISEVGIVGTAVAQPARKRMLALLPCTQTSPSEKGSERFQSHGRTHISRCGFKRQISTCARQQTTWHRISPYLLRRRGCNHMSPPRCGSNFCLLLH</sequence>
<protein>
    <submittedName>
        <fullName evidence="2">Uncharacterized protein</fullName>
    </submittedName>
</protein>
<comment type="caution">
    <text evidence="2">The sequence shown here is derived from an EMBL/GenBank/DDBJ whole genome shotgun (WGS) entry which is preliminary data.</text>
</comment>
<feature type="compositionally biased region" description="Low complexity" evidence="1">
    <location>
        <begin position="52"/>
        <end position="61"/>
    </location>
</feature>
<organism evidence="2 3">
    <name type="scientific">Thalassiosira oceanica</name>
    <name type="common">Marine diatom</name>
    <dbReference type="NCBI Taxonomy" id="159749"/>
    <lineage>
        <taxon>Eukaryota</taxon>
        <taxon>Sar</taxon>
        <taxon>Stramenopiles</taxon>
        <taxon>Ochrophyta</taxon>
        <taxon>Bacillariophyta</taxon>
        <taxon>Coscinodiscophyceae</taxon>
        <taxon>Thalassiosirophycidae</taxon>
        <taxon>Thalassiosirales</taxon>
        <taxon>Thalassiosiraceae</taxon>
        <taxon>Thalassiosira</taxon>
    </lineage>
</organism>
<dbReference type="Proteomes" id="UP000266841">
    <property type="component" value="Unassembled WGS sequence"/>
</dbReference>
<dbReference type="eggNOG" id="KOG1591">
    <property type="taxonomic scope" value="Eukaryota"/>
</dbReference>
<feature type="region of interest" description="Disordered" evidence="1">
    <location>
        <begin position="41"/>
        <end position="62"/>
    </location>
</feature>
<name>K0T9E8_THAOC</name>
<accession>K0T9E8</accession>
<feature type="non-terminal residue" evidence="2">
    <location>
        <position position="1"/>
    </location>
</feature>
<evidence type="ECO:0000313" key="3">
    <source>
        <dbReference type="Proteomes" id="UP000266841"/>
    </source>
</evidence>
<reference evidence="2 3" key="1">
    <citation type="journal article" date="2012" name="Genome Biol.">
        <title>Genome and low-iron response of an oceanic diatom adapted to chronic iron limitation.</title>
        <authorList>
            <person name="Lommer M."/>
            <person name="Specht M."/>
            <person name="Roy A.S."/>
            <person name="Kraemer L."/>
            <person name="Andreson R."/>
            <person name="Gutowska M.A."/>
            <person name="Wolf J."/>
            <person name="Bergner S.V."/>
            <person name="Schilhabel M.B."/>
            <person name="Klostermeier U.C."/>
            <person name="Beiko R.G."/>
            <person name="Rosenstiel P."/>
            <person name="Hippler M."/>
            <person name="Laroche J."/>
        </authorList>
    </citation>
    <scope>NUCLEOTIDE SEQUENCE [LARGE SCALE GENOMIC DNA]</scope>
    <source>
        <strain evidence="2 3">CCMP1005</strain>
    </source>
</reference>
<gene>
    <name evidence="2" type="ORF">THAOC_02913</name>
</gene>